<keyword evidence="1" id="KW-0560">Oxidoreductase</keyword>
<organism evidence="3 4">
    <name type="scientific">Tahibacter aquaticus</name>
    <dbReference type="NCBI Taxonomy" id="520092"/>
    <lineage>
        <taxon>Bacteria</taxon>
        <taxon>Pseudomonadati</taxon>
        <taxon>Pseudomonadota</taxon>
        <taxon>Gammaproteobacteria</taxon>
        <taxon>Lysobacterales</taxon>
        <taxon>Rhodanobacteraceae</taxon>
        <taxon>Tahibacter</taxon>
    </lineage>
</organism>
<gene>
    <name evidence="3" type="ORF">DFR29_101112</name>
</gene>
<comment type="caution">
    <text evidence="3">The sequence shown here is derived from an EMBL/GenBank/DDBJ whole genome shotgun (WGS) entry which is preliminary data.</text>
</comment>
<dbReference type="PANTHER" id="PTHR13847">
    <property type="entry name" value="SARCOSINE DEHYDROGENASE-RELATED"/>
    <property type="match status" value="1"/>
</dbReference>
<sequence>MSTVASVDVLIVGGGIVGCAIAERLARAGLSVCLVERDVLGGAATAASMGHLVVLDDDAAELALSAYSCARWQALAPSLPATAEYRRNGTLWIARNVEEMAEAQRKQWRLAQAGIDSELLTAAALAEQEPALAAGLAGGLRVASDGMLYPPVAAAWLARQAAAQGAQIRCGVGVRNLVEGAVLLDDGSELRAPHIIVANGCAAPELLYGAPIRKRKGHLLITTRSAPRVRHQLVELGYMQSAHGGDGESVAFNVQPRPSGQLLLGSTRQFDDVSSTVTPRLIQRLILRAQEFLPGLATATALRAWTGFRPTTPDHRPLIGPWPARAGVWLACGHEGLGVTTALGTADLLAAQLLGLELPFDARPFAPARFAAQVSHAA</sequence>
<accession>A0A4R6Z9L2</accession>
<evidence type="ECO:0000313" key="4">
    <source>
        <dbReference type="Proteomes" id="UP000295293"/>
    </source>
</evidence>
<dbReference type="OrthoDB" id="9806257at2"/>
<proteinExistence type="predicted"/>
<dbReference type="SUPFAM" id="SSF54373">
    <property type="entry name" value="FAD-linked reductases, C-terminal domain"/>
    <property type="match status" value="1"/>
</dbReference>
<evidence type="ECO:0000259" key="2">
    <source>
        <dbReference type="Pfam" id="PF01266"/>
    </source>
</evidence>
<protein>
    <submittedName>
        <fullName evidence="3">Glycine/D-amino acid oxidase-like deaminating enzyme</fullName>
    </submittedName>
</protein>
<dbReference type="InterPro" id="IPR006076">
    <property type="entry name" value="FAD-dep_OxRdtase"/>
</dbReference>
<name>A0A4R6Z9L2_9GAMM</name>
<keyword evidence="4" id="KW-1185">Reference proteome</keyword>
<dbReference type="GO" id="GO:0016491">
    <property type="term" value="F:oxidoreductase activity"/>
    <property type="evidence" value="ECO:0007669"/>
    <property type="project" value="UniProtKB-KW"/>
</dbReference>
<dbReference type="PANTHER" id="PTHR13847:SF287">
    <property type="entry name" value="FAD-DEPENDENT OXIDOREDUCTASE DOMAIN-CONTAINING PROTEIN 1"/>
    <property type="match status" value="1"/>
</dbReference>
<dbReference type="AlphaFoldDB" id="A0A4R6Z9L2"/>
<reference evidence="3 4" key="1">
    <citation type="submission" date="2019-03" db="EMBL/GenBank/DDBJ databases">
        <title>Genomic Encyclopedia of Type Strains, Phase IV (KMG-IV): sequencing the most valuable type-strain genomes for metagenomic binning, comparative biology and taxonomic classification.</title>
        <authorList>
            <person name="Goeker M."/>
        </authorList>
    </citation>
    <scope>NUCLEOTIDE SEQUENCE [LARGE SCALE GENOMIC DNA]</scope>
    <source>
        <strain evidence="3 4">DSM 21667</strain>
    </source>
</reference>
<dbReference type="Gene3D" id="3.50.50.60">
    <property type="entry name" value="FAD/NAD(P)-binding domain"/>
    <property type="match status" value="1"/>
</dbReference>
<dbReference type="SUPFAM" id="SSF51905">
    <property type="entry name" value="FAD/NAD(P)-binding domain"/>
    <property type="match status" value="1"/>
</dbReference>
<dbReference type="GO" id="GO:0005737">
    <property type="term" value="C:cytoplasm"/>
    <property type="evidence" value="ECO:0007669"/>
    <property type="project" value="TreeGrafter"/>
</dbReference>
<dbReference type="EMBL" id="SNZH01000001">
    <property type="protein sequence ID" value="TDR48492.1"/>
    <property type="molecule type" value="Genomic_DNA"/>
</dbReference>
<evidence type="ECO:0000256" key="1">
    <source>
        <dbReference type="ARBA" id="ARBA00023002"/>
    </source>
</evidence>
<evidence type="ECO:0000313" key="3">
    <source>
        <dbReference type="EMBL" id="TDR48492.1"/>
    </source>
</evidence>
<feature type="domain" description="FAD dependent oxidoreductase" evidence="2">
    <location>
        <begin position="8"/>
        <end position="351"/>
    </location>
</feature>
<dbReference type="Pfam" id="PF01266">
    <property type="entry name" value="DAO"/>
    <property type="match status" value="1"/>
</dbReference>
<dbReference type="InterPro" id="IPR036188">
    <property type="entry name" value="FAD/NAD-bd_sf"/>
</dbReference>
<dbReference type="Gene3D" id="3.30.9.10">
    <property type="entry name" value="D-Amino Acid Oxidase, subunit A, domain 2"/>
    <property type="match status" value="1"/>
</dbReference>
<dbReference type="Proteomes" id="UP000295293">
    <property type="component" value="Unassembled WGS sequence"/>
</dbReference>
<dbReference type="RefSeq" id="WP_133816616.1">
    <property type="nucleotide sequence ID" value="NZ_SNZH01000001.1"/>
</dbReference>